<evidence type="ECO:0000313" key="2">
    <source>
        <dbReference type="Proteomes" id="UP000078240"/>
    </source>
</evidence>
<evidence type="ECO:0000313" key="1">
    <source>
        <dbReference type="EMBL" id="OAQ79271.1"/>
    </source>
</evidence>
<dbReference type="Proteomes" id="UP000078240">
    <property type="component" value="Unassembled WGS sequence"/>
</dbReference>
<gene>
    <name evidence="1" type="ORF">VFPBJ_07392</name>
</gene>
<name>A0A179GPN9_PURLI</name>
<comment type="caution">
    <text evidence="1">The sequence shown here is derived from an EMBL/GenBank/DDBJ whole genome shotgun (WGS) entry which is preliminary data.</text>
</comment>
<reference evidence="1 2" key="1">
    <citation type="submission" date="2016-01" db="EMBL/GenBank/DDBJ databases">
        <title>Biosynthesis of antibiotic leucinostatins and their inhibition on Phytophthora in bio-control Purpureocillium lilacinum.</title>
        <authorList>
            <person name="Wang G."/>
            <person name="Liu Z."/>
            <person name="Lin R."/>
            <person name="Li E."/>
            <person name="Mao Z."/>
            <person name="Ling J."/>
            <person name="Yin W."/>
            <person name="Xie B."/>
        </authorList>
    </citation>
    <scope>NUCLEOTIDE SEQUENCE [LARGE SCALE GENOMIC DNA]</scope>
    <source>
        <strain evidence="1">PLBJ-1</strain>
    </source>
</reference>
<sequence length="94" mass="10359">MFAVLPLEYVLFDDDLMKTTADAATTDAALTGHGLSYIEVCRCSIEQLGCRAKAFVRVVPETFPPPQQDRADGLLISTSSNDNRIFQPLRQSLP</sequence>
<proteinExistence type="predicted"/>
<dbReference type="EMBL" id="LSBH01000005">
    <property type="protein sequence ID" value="OAQ79271.1"/>
    <property type="molecule type" value="Genomic_DNA"/>
</dbReference>
<organism evidence="1 2">
    <name type="scientific">Purpureocillium lilacinum</name>
    <name type="common">Paecilomyces lilacinus</name>
    <dbReference type="NCBI Taxonomy" id="33203"/>
    <lineage>
        <taxon>Eukaryota</taxon>
        <taxon>Fungi</taxon>
        <taxon>Dikarya</taxon>
        <taxon>Ascomycota</taxon>
        <taxon>Pezizomycotina</taxon>
        <taxon>Sordariomycetes</taxon>
        <taxon>Hypocreomycetidae</taxon>
        <taxon>Hypocreales</taxon>
        <taxon>Ophiocordycipitaceae</taxon>
        <taxon>Purpureocillium</taxon>
    </lineage>
</organism>
<accession>A0A179GPN9</accession>
<dbReference type="AlphaFoldDB" id="A0A179GPN9"/>
<protein>
    <submittedName>
        <fullName evidence="1">Uncharacterized protein</fullName>
    </submittedName>
</protein>